<evidence type="ECO:0000256" key="1">
    <source>
        <dbReference type="ARBA" id="ARBA00004141"/>
    </source>
</evidence>
<accession>A0A1H8FQC4</accession>
<keyword evidence="4 5" id="KW-0472">Membrane</keyword>
<dbReference type="InterPro" id="IPR036938">
    <property type="entry name" value="PAP2/HPO_sf"/>
</dbReference>
<dbReference type="SUPFAM" id="SSF48317">
    <property type="entry name" value="Acid phosphatase/Vanadium-dependent haloperoxidase"/>
    <property type="match status" value="1"/>
</dbReference>
<dbReference type="Proteomes" id="UP000182719">
    <property type="component" value="Unassembled WGS sequence"/>
</dbReference>
<feature type="transmembrane region" description="Helical" evidence="5">
    <location>
        <begin position="153"/>
        <end position="171"/>
    </location>
</feature>
<reference evidence="8" key="1">
    <citation type="submission" date="2016-10" db="EMBL/GenBank/DDBJ databases">
        <authorList>
            <person name="Varghese N."/>
            <person name="Submissions S."/>
        </authorList>
    </citation>
    <scope>NUCLEOTIDE SEQUENCE [LARGE SCALE GENOMIC DNA]</scope>
    <source>
        <strain evidence="8">DSM 17044</strain>
    </source>
</reference>
<proteinExistence type="predicted"/>
<evidence type="ECO:0000256" key="2">
    <source>
        <dbReference type="ARBA" id="ARBA00022692"/>
    </source>
</evidence>
<evidence type="ECO:0000259" key="6">
    <source>
        <dbReference type="Pfam" id="PF14378"/>
    </source>
</evidence>
<feature type="transmembrane region" description="Helical" evidence="5">
    <location>
        <begin position="245"/>
        <end position="263"/>
    </location>
</feature>
<dbReference type="CDD" id="cd03386">
    <property type="entry name" value="PAP2_Aur1_like"/>
    <property type="match status" value="1"/>
</dbReference>
<dbReference type="PANTHER" id="PTHR31310:SF7">
    <property type="entry name" value="PA-PHOSPHATASE RELATED-FAMILY PROTEIN DDB_G0268928"/>
    <property type="match status" value="1"/>
</dbReference>
<keyword evidence="2 5" id="KW-0812">Transmembrane</keyword>
<dbReference type="Pfam" id="PF14378">
    <property type="entry name" value="PAP2_3"/>
    <property type="match status" value="1"/>
</dbReference>
<sequence length="311" mass="34223">MTSRSSNSAGAKWVPWLITLLGVGQLLFVMAVGRLRWEHVAADLLIVGLAWAGPSSRSFLLRGGLALWFTGMLMDNQWLWLSLRGPVHSGDLWDLEHALFPAPGDTTWPAYFATRTHPVLDLLCGFSYAAYIYEVILVVLLFFFRKHPRFGQACWAFLAVNFIGVITYMVYPAAPPWYVMQYGHGPVDLLAAPSPAGTARFDALLGINYFAKFYARSPNVFGAMPSLHVAYPVMMTWQLWSLGRAWRVGAAAFAALVAFSALYLQHHYILDVVGGVVAALLACALVEFAFSRRESPAIAPAPLLPGGDSRV</sequence>
<dbReference type="RefSeq" id="WP_075011422.1">
    <property type="nucleotide sequence ID" value="NZ_FOAP01000038.1"/>
</dbReference>
<dbReference type="PANTHER" id="PTHR31310">
    <property type="match status" value="1"/>
</dbReference>
<feature type="transmembrane region" description="Helical" evidence="5">
    <location>
        <begin position="269"/>
        <end position="290"/>
    </location>
</feature>
<keyword evidence="8" id="KW-1185">Reference proteome</keyword>
<evidence type="ECO:0000256" key="4">
    <source>
        <dbReference type="ARBA" id="ARBA00023136"/>
    </source>
</evidence>
<comment type="subcellular location">
    <subcellularLocation>
        <location evidence="1">Membrane</location>
        <topology evidence="1">Multi-pass membrane protein</topology>
    </subcellularLocation>
</comment>
<protein>
    <submittedName>
        <fullName evidence="7">PAP2 superfamily protein</fullName>
    </submittedName>
</protein>
<feature type="transmembrane region" description="Helical" evidence="5">
    <location>
        <begin position="13"/>
        <end position="32"/>
    </location>
</feature>
<dbReference type="InterPro" id="IPR052185">
    <property type="entry name" value="IPC_Synthase-Related"/>
</dbReference>
<dbReference type="InterPro" id="IPR026841">
    <property type="entry name" value="Aur1/Ipt1"/>
</dbReference>
<feature type="domain" description="Inositolphosphotransferase Aur1/Ipt1" evidence="6">
    <location>
        <begin position="113"/>
        <end position="285"/>
    </location>
</feature>
<keyword evidence="3 5" id="KW-1133">Transmembrane helix</keyword>
<feature type="transmembrane region" description="Helical" evidence="5">
    <location>
        <begin position="125"/>
        <end position="144"/>
    </location>
</feature>
<dbReference type="GO" id="GO:0016020">
    <property type="term" value="C:membrane"/>
    <property type="evidence" value="ECO:0007669"/>
    <property type="project" value="UniProtKB-SubCell"/>
</dbReference>
<organism evidence="7 8">
    <name type="scientific">Stigmatella aurantiaca</name>
    <dbReference type="NCBI Taxonomy" id="41"/>
    <lineage>
        <taxon>Bacteria</taxon>
        <taxon>Pseudomonadati</taxon>
        <taxon>Myxococcota</taxon>
        <taxon>Myxococcia</taxon>
        <taxon>Myxococcales</taxon>
        <taxon>Cystobacterineae</taxon>
        <taxon>Archangiaceae</taxon>
        <taxon>Stigmatella</taxon>
    </lineage>
</organism>
<evidence type="ECO:0000256" key="3">
    <source>
        <dbReference type="ARBA" id="ARBA00022989"/>
    </source>
</evidence>
<dbReference type="Gene3D" id="1.20.144.10">
    <property type="entry name" value="Phosphatidic acid phosphatase type 2/haloperoxidase"/>
    <property type="match status" value="1"/>
</dbReference>
<evidence type="ECO:0000313" key="7">
    <source>
        <dbReference type="EMBL" id="SEN33447.1"/>
    </source>
</evidence>
<name>A0A1H8FQC4_STIAU</name>
<dbReference type="AlphaFoldDB" id="A0A1H8FQC4"/>
<evidence type="ECO:0000256" key="5">
    <source>
        <dbReference type="SAM" id="Phobius"/>
    </source>
</evidence>
<evidence type="ECO:0000313" key="8">
    <source>
        <dbReference type="Proteomes" id="UP000182719"/>
    </source>
</evidence>
<dbReference type="OrthoDB" id="629685at2"/>
<gene>
    <name evidence="7" type="ORF">SAMN05444354_13825</name>
</gene>
<dbReference type="EMBL" id="FOAP01000038">
    <property type="protein sequence ID" value="SEN33447.1"/>
    <property type="molecule type" value="Genomic_DNA"/>
</dbReference>